<evidence type="ECO:0000256" key="1">
    <source>
        <dbReference type="ARBA" id="ARBA00004651"/>
    </source>
</evidence>
<sequence>MTTPEAPAAPPPRGGATSGPAKPVPRWHWMSTVLATAAGLAFLLAAGALAPRWLTSLATLALANGLVSLGIVVMMRSGVVPFGQGLVFASGGYAAALLFNKAGITDMVLLSALGGAAASLVAAPFAPLLARYRGIFFAMLTLALSMVLYGLLMKTETLGGSDGFNVSRGTLFGWKPPDGAAHYTLWAVTSAIVCLLAGWVRIYCHSQRGLLSLGVRDNELRVEYLGTSVANIVAWNYLIAAALGGVGGALAVLALGHIDPNFSYWTTSGEFVFVAILAGHHSVVAVLASSFLLELVRSFSSAYFPNTWQLALGLFLLLVIRFLPDGLGALLVARRRPA</sequence>
<organism evidence="8 9">
    <name type="scientific">Ramlibacter cellulosilyticus</name>
    <dbReference type="NCBI Taxonomy" id="2764187"/>
    <lineage>
        <taxon>Bacteria</taxon>
        <taxon>Pseudomonadati</taxon>
        <taxon>Pseudomonadota</taxon>
        <taxon>Betaproteobacteria</taxon>
        <taxon>Burkholderiales</taxon>
        <taxon>Comamonadaceae</taxon>
        <taxon>Ramlibacter</taxon>
    </lineage>
</organism>
<dbReference type="GO" id="GO:0005886">
    <property type="term" value="C:plasma membrane"/>
    <property type="evidence" value="ECO:0007669"/>
    <property type="project" value="UniProtKB-SubCell"/>
</dbReference>
<proteinExistence type="predicted"/>
<dbReference type="Pfam" id="PF02653">
    <property type="entry name" value="BPD_transp_2"/>
    <property type="match status" value="1"/>
</dbReference>
<feature type="transmembrane region" description="Helical" evidence="7">
    <location>
        <begin position="234"/>
        <end position="258"/>
    </location>
</feature>
<dbReference type="InterPro" id="IPR001851">
    <property type="entry name" value="ABC_transp_permease"/>
</dbReference>
<name>A0A923MWP0_9BURK</name>
<evidence type="ECO:0000313" key="8">
    <source>
        <dbReference type="EMBL" id="MBC5786059.1"/>
    </source>
</evidence>
<feature type="transmembrane region" description="Helical" evidence="7">
    <location>
        <begin position="107"/>
        <end position="126"/>
    </location>
</feature>
<evidence type="ECO:0000256" key="3">
    <source>
        <dbReference type="ARBA" id="ARBA00022692"/>
    </source>
</evidence>
<comment type="subcellular location">
    <subcellularLocation>
        <location evidence="1">Cell membrane</location>
        <topology evidence="1">Multi-pass membrane protein</topology>
    </subcellularLocation>
</comment>
<dbReference type="PANTHER" id="PTHR30482">
    <property type="entry name" value="HIGH-AFFINITY BRANCHED-CHAIN AMINO ACID TRANSPORT SYSTEM PERMEASE"/>
    <property type="match status" value="1"/>
</dbReference>
<dbReference type="EMBL" id="JACORT010000014">
    <property type="protein sequence ID" value="MBC5786059.1"/>
    <property type="molecule type" value="Genomic_DNA"/>
</dbReference>
<feature type="region of interest" description="Disordered" evidence="6">
    <location>
        <begin position="1"/>
        <end position="21"/>
    </location>
</feature>
<comment type="caution">
    <text evidence="8">The sequence shown here is derived from an EMBL/GenBank/DDBJ whole genome shotgun (WGS) entry which is preliminary data.</text>
</comment>
<keyword evidence="4 7" id="KW-1133">Transmembrane helix</keyword>
<accession>A0A923MWP0</accession>
<dbReference type="Proteomes" id="UP000608513">
    <property type="component" value="Unassembled WGS sequence"/>
</dbReference>
<feature type="transmembrane region" description="Helical" evidence="7">
    <location>
        <begin position="183"/>
        <end position="203"/>
    </location>
</feature>
<dbReference type="InterPro" id="IPR043428">
    <property type="entry name" value="LivM-like"/>
</dbReference>
<evidence type="ECO:0000256" key="7">
    <source>
        <dbReference type="SAM" id="Phobius"/>
    </source>
</evidence>
<evidence type="ECO:0000256" key="2">
    <source>
        <dbReference type="ARBA" id="ARBA00022475"/>
    </source>
</evidence>
<keyword evidence="9" id="KW-1185">Reference proteome</keyword>
<protein>
    <submittedName>
        <fullName evidence="8">Branched-chain amino acid ABC transporter permease</fullName>
    </submittedName>
</protein>
<evidence type="ECO:0000313" key="9">
    <source>
        <dbReference type="Proteomes" id="UP000608513"/>
    </source>
</evidence>
<evidence type="ECO:0000256" key="5">
    <source>
        <dbReference type="ARBA" id="ARBA00023136"/>
    </source>
</evidence>
<gene>
    <name evidence="8" type="ORF">H8N03_24180</name>
</gene>
<dbReference type="AlphaFoldDB" id="A0A923MWP0"/>
<keyword evidence="5 7" id="KW-0472">Membrane</keyword>
<evidence type="ECO:0000256" key="6">
    <source>
        <dbReference type="SAM" id="MobiDB-lite"/>
    </source>
</evidence>
<reference evidence="8" key="1">
    <citation type="submission" date="2020-08" db="EMBL/GenBank/DDBJ databases">
        <title>Ramlibacter sp. USB13 16S ribosomal RNA gene genome sequencing and assembly.</title>
        <authorList>
            <person name="Kang M."/>
        </authorList>
    </citation>
    <scope>NUCLEOTIDE SEQUENCE</scope>
    <source>
        <strain evidence="8">USB13</strain>
    </source>
</reference>
<dbReference type="PANTHER" id="PTHR30482:SF17">
    <property type="entry name" value="ABC TRANSPORTER ATP-BINDING PROTEIN"/>
    <property type="match status" value="1"/>
</dbReference>
<keyword evidence="2" id="KW-1003">Cell membrane</keyword>
<feature type="transmembrane region" description="Helical" evidence="7">
    <location>
        <begin position="57"/>
        <end position="75"/>
    </location>
</feature>
<evidence type="ECO:0000256" key="4">
    <source>
        <dbReference type="ARBA" id="ARBA00022989"/>
    </source>
</evidence>
<feature type="transmembrane region" description="Helical" evidence="7">
    <location>
        <begin position="132"/>
        <end position="152"/>
    </location>
</feature>
<dbReference type="GO" id="GO:0015658">
    <property type="term" value="F:branched-chain amino acid transmembrane transporter activity"/>
    <property type="evidence" value="ECO:0007669"/>
    <property type="project" value="InterPro"/>
</dbReference>
<feature type="transmembrane region" description="Helical" evidence="7">
    <location>
        <begin position="270"/>
        <end position="292"/>
    </location>
</feature>
<keyword evidence="3 7" id="KW-0812">Transmembrane</keyword>
<feature type="transmembrane region" description="Helical" evidence="7">
    <location>
        <begin position="27"/>
        <end position="50"/>
    </location>
</feature>
<dbReference type="CDD" id="cd06581">
    <property type="entry name" value="TM_PBP1_LivM_like"/>
    <property type="match status" value="1"/>
</dbReference>